<dbReference type="Gramene" id="AUR62044046-RA">
    <property type="protein sequence ID" value="AUR62044046-RA:cds"/>
    <property type="gene ID" value="AUR62044046"/>
</dbReference>
<dbReference type="AlphaFoldDB" id="A0A803ND56"/>
<proteinExistence type="predicted"/>
<dbReference type="PANTHER" id="PTHR31286:SF180">
    <property type="entry name" value="OS10G0362600 PROTEIN"/>
    <property type="match status" value="1"/>
</dbReference>
<dbReference type="EnsemblPlants" id="AUR62044046-RA">
    <property type="protein sequence ID" value="AUR62044046-RA:cds"/>
    <property type="gene ID" value="AUR62044046"/>
</dbReference>
<accession>A0A803ND56</accession>
<evidence type="ECO:0000313" key="2">
    <source>
        <dbReference type="EnsemblPlants" id="AUR62044045-RA:cds"/>
    </source>
</evidence>
<name>A0A803ND56_CHEQI</name>
<feature type="compositionally biased region" description="Polar residues" evidence="1">
    <location>
        <begin position="316"/>
        <end position="339"/>
    </location>
</feature>
<dbReference type="Proteomes" id="UP000596660">
    <property type="component" value="Unplaced"/>
</dbReference>
<evidence type="ECO:0000313" key="3">
    <source>
        <dbReference type="Proteomes" id="UP000596660"/>
    </source>
</evidence>
<reference evidence="2" key="2">
    <citation type="submission" date="2021-03" db="UniProtKB">
        <authorList>
            <consortium name="EnsemblPlants"/>
        </authorList>
    </citation>
    <scope>IDENTIFICATION</scope>
</reference>
<dbReference type="Gramene" id="AUR62044045-RA">
    <property type="protein sequence ID" value="AUR62044045-RA:cds"/>
    <property type="gene ID" value="AUR62044045"/>
</dbReference>
<accession>A0A803ND57</accession>
<organism evidence="2 3">
    <name type="scientific">Chenopodium quinoa</name>
    <name type="common">Quinoa</name>
    <dbReference type="NCBI Taxonomy" id="63459"/>
    <lineage>
        <taxon>Eukaryota</taxon>
        <taxon>Viridiplantae</taxon>
        <taxon>Streptophyta</taxon>
        <taxon>Embryophyta</taxon>
        <taxon>Tracheophyta</taxon>
        <taxon>Spermatophyta</taxon>
        <taxon>Magnoliopsida</taxon>
        <taxon>eudicotyledons</taxon>
        <taxon>Gunneridae</taxon>
        <taxon>Pentapetalae</taxon>
        <taxon>Caryophyllales</taxon>
        <taxon>Chenopodiaceae</taxon>
        <taxon>Chenopodioideae</taxon>
        <taxon>Atripliceae</taxon>
        <taxon>Chenopodium</taxon>
    </lineage>
</organism>
<sequence>MAHNNHWTVYQSGVYLYQSLENYITNIDWNKAVIGRFFGPTPPCRALVQQMVDSQWLSRGNTVVHRTGCYYVFSCSNLADVEALLEQHTFVLDGRMCNIRRCNRYTVPANVNFDINRLWIRVYGLPLGLLDPEWAVETLKLVGLVETLEYDGDGLPAEPELRGQVMVDLSKPLIPGYFVPGDGAPLWVYFRYEGVFMFCKKCGLVGHFSDFCHSSDYVAARRINSHLEAFEVQGLTVLYNQNLRPFYTNMIEGARGNGLPNGHVHAAAPTGDNNDNIEPEFIPINGVYENGYLSHSNYVASSSNSDSTAYDSASSKRIQNSASSETDPTTPESYHNPSSTRFLEENRAELIDVLTAANAAAHQRRTVIPSCDPYAPYTYQRATAQSGGGFRMSAPLEDSLLSESSNASSDIPSNFSSDISTAASDFSVPMDLDVPSLFATLSINEEVDSQCVTSSYQVPAGLPIKHTAQATQLPQSQQMGCHNKRSRQGPFTRCRSYDQLPYFGYAGSTWYQKRKKIKTLNLYSKGGFLFFPPSPTQFVPQEKCYSDVSAAAHLGFYGSSSSSFLNAEFNKEDTVLSNRKRKVTDAWISSTLKYQKLEVLAASFGNATSSNATSFAGSMSSATCVNFGLAAGPSQLPWCP</sequence>
<dbReference type="PANTHER" id="PTHR31286">
    <property type="entry name" value="GLYCINE-RICH CELL WALL STRUCTURAL PROTEIN 1.8-LIKE"/>
    <property type="match status" value="1"/>
</dbReference>
<protein>
    <recommendedName>
        <fullName evidence="4">CCHC-type domain-containing protein</fullName>
    </recommendedName>
</protein>
<evidence type="ECO:0000256" key="1">
    <source>
        <dbReference type="SAM" id="MobiDB-lite"/>
    </source>
</evidence>
<reference evidence="2" key="1">
    <citation type="journal article" date="2017" name="Nature">
        <title>The genome of Chenopodium quinoa.</title>
        <authorList>
            <person name="Jarvis D.E."/>
            <person name="Ho Y.S."/>
            <person name="Lightfoot D.J."/>
            <person name="Schmoeckel S.M."/>
            <person name="Li B."/>
            <person name="Borm T.J.A."/>
            <person name="Ohyanagi H."/>
            <person name="Mineta K."/>
            <person name="Michell C.T."/>
            <person name="Saber N."/>
            <person name="Kharbatia N.M."/>
            <person name="Rupper R.R."/>
            <person name="Sharp A.R."/>
            <person name="Dally N."/>
            <person name="Boughton B.A."/>
            <person name="Woo Y.H."/>
            <person name="Gao G."/>
            <person name="Schijlen E.G.W.M."/>
            <person name="Guo X."/>
            <person name="Momin A.A."/>
            <person name="Negrao S."/>
            <person name="Al-Babili S."/>
            <person name="Gehring C."/>
            <person name="Roessner U."/>
            <person name="Jung C."/>
            <person name="Murphy K."/>
            <person name="Arold S.T."/>
            <person name="Gojobori T."/>
            <person name="van der Linden C.G."/>
            <person name="van Loo E.N."/>
            <person name="Jellen E.N."/>
            <person name="Maughan P.J."/>
            <person name="Tester M."/>
        </authorList>
    </citation>
    <scope>NUCLEOTIDE SEQUENCE [LARGE SCALE GENOMIC DNA]</scope>
    <source>
        <strain evidence="2">cv. PI 614886</strain>
    </source>
</reference>
<dbReference type="EnsemblPlants" id="AUR62044045-RA">
    <property type="protein sequence ID" value="AUR62044045-RA:cds"/>
    <property type="gene ID" value="AUR62044045"/>
</dbReference>
<feature type="compositionally biased region" description="Low complexity" evidence="1">
    <location>
        <begin position="304"/>
        <end position="315"/>
    </location>
</feature>
<feature type="region of interest" description="Disordered" evidence="1">
    <location>
        <begin position="304"/>
        <end position="339"/>
    </location>
</feature>
<dbReference type="InterPro" id="IPR040256">
    <property type="entry name" value="At4g02000-like"/>
</dbReference>
<keyword evidence="3" id="KW-1185">Reference proteome</keyword>
<evidence type="ECO:0008006" key="4">
    <source>
        <dbReference type="Google" id="ProtNLM"/>
    </source>
</evidence>